<keyword evidence="5 7" id="KW-0472">Membrane</keyword>
<dbReference type="Pfam" id="PF06738">
    <property type="entry name" value="ThrE"/>
    <property type="match status" value="1"/>
</dbReference>
<feature type="transmembrane region" description="Helical" evidence="7">
    <location>
        <begin position="136"/>
        <end position="153"/>
    </location>
</feature>
<dbReference type="GO" id="GO:0015744">
    <property type="term" value="P:succinate transport"/>
    <property type="evidence" value="ECO:0007669"/>
    <property type="project" value="TreeGrafter"/>
</dbReference>
<dbReference type="RefSeq" id="WP_110462627.1">
    <property type="nucleotide sequence ID" value="NZ_QKMR01000015.1"/>
</dbReference>
<proteinExistence type="inferred from homology"/>
<organism evidence="9 10">
    <name type="scientific">Ruminiclostridium sufflavum DSM 19573</name>
    <dbReference type="NCBI Taxonomy" id="1121337"/>
    <lineage>
        <taxon>Bacteria</taxon>
        <taxon>Bacillati</taxon>
        <taxon>Bacillota</taxon>
        <taxon>Clostridia</taxon>
        <taxon>Eubacteriales</taxon>
        <taxon>Oscillospiraceae</taxon>
        <taxon>Ruminiclostridium</taxon>
    </lineage>
</organism>
<keyword evidence="2" id="KW-1003">Cell membrane</keyword>
<feature type="transmembrane region" description="Helical" evidence="7">
    <location>
        <begin position="229"/>
        <end position="248"/>
    </location>
</feature>
<dbReference type="EMBL" id="QKMR01000015">
    <property type="protein sequence ID" value="PYG86990.1"/>
    <property type="molecule type" value="Genomic_DNA"/>
</dbReference>
<dbReference type="AlphaFoldDB" id="A0A318XID9"/>
<accession>A0A318XID9</accession>
<dbReference type="OrthoDB" id="9813917at2"/>
<name>A0A318XID9_9FIRM</name>
<feature type="transmembrane region" description="Helical" evidence="7">
    <location>
        <begin position="197"/>
        <end position="217"/>
    </location>
</feature>
<comment type="similarity">
    <text evidence="6">Belongs to the ThrE exporter (TC 2.A.79) family.</text>
</comment>
<gene>
    <name evidence="9" type="ORF">LY28_02612</name>
</gene>
<dbReference type="InterPro" id="IPR050539">
    <property type="entry name" value="ThrE_Dicarb/AminoAcid_Exp"/>
</dbReference>
<evidence type="ECO:0000256" key="6">
    <source>
        <dbReference type="ARBA" id="ARBA00034125"/>
    </source>
</evidence>
<dbReference type="PANTHER" id="PTHR34390">
    <property type="entry name" value="UPF0442 PROTEIN YJJB-RELATED"/>
    <property type="match status" value="1"/>
</dbReference>
<sequence>MEIKEVAEIATFAGEILLRNGAEAYRVEETIKKICNSYGLEGECVSNSTGIFISVITPDGQLVTTVKRIKQRDVDLYRIERINSFSRELMNKPLSYEEAKKVLREIYNAPNFSLGVRLFAASMTAFVYTLFFDGGILDAAVSAVISIGVYYMLERATKIGSFQFLAYYLSGLIIGVASLALQILVPEINKDNVITGAIIVLLPGVALTNGIKDILYGDFVSGSAKLSEAVLIIIAMGVGIATALSFLMKWV</sequence>
<reference evidence="9 10" key="1">
    <citation type="submission" date="2018-06" db="EMBL/GenBank/DDBJ databases">
        <title>Genomic Encyclopedia of Type Strains, Phase I: the one thousand microbial genomes (KMG-I) project.</title>
        <authorList>
            <person name="Kyrpides N."/>
        </authorList>
    </citation>
    <scope>NUCLEOTIDE SEQUENCE [LARGE SCALE GENOMIC DNA]</scope>
    <source>
        <strain evidence="9 10">DSM 19573</strain>
    </source>
</reference>
<dbReference type="GO" id="GO:0005886">
    <property type="term" value="C:plasma membrane"/>
    <property type="evidence" value="ECO:0007669"/>
    <property type="project" value="UniProtKB-SubCell"/>
</dbReference>
<dbReference type="InterPro" id="IPR010619">
    <property type="entry name" value="ThrE-like_N"/>
</dbReference>
<feature type="domain" description="Threonine/serine exporter-like N-terminal" evidence="8">
    <location>
        <begin position="9"/>
        <end position="246"/>
    </location>
</feature>
<dbReference type="PANTHER" id="PTHR34390:SF2">
    <property type="entry name" value="SUCCINATE TRANSPORTER SUBUNIT YJJP-RELATED"/>
    <property type="match status" value="1"/>
</dbReference>
<keyword evidence="4 7" id="KW-1133">Transmembrane helix</keyword>
<evidence type="ECO:0000256" key="7">
    <source>
        <dbReference type="SAM" id="Phobius"/>
    </source>
</evidence>
<evidence type="ECO:0000259" key="8">
    <source>
        <dbReference type="Pfam" id="PF06738"/>
    </source>
</evidence>
<keyword evidence="10" id="KW-1185">Reference proteome</keyword>
<evidence type="ECO:0000256" key="2">
    <source>
        <dbReference type="ARBA" id="ARBA00022475"/>
    </source>
</evidence>
<comment type="caution">
    <text evidence="9">The sequence shown here is derived from an EMBL/GenBank/DDBJ whole genome shotgun (WGS) entry which is preliminary data.</text>
</comment>
<evidence type="ECO:0000256" key="4">
    <source>
        <dbReference type="ARBA" id="ARBA00022989"/>
    </source>
</evidence>
<evidence type="ECO:0000313" key="9">
    <source>
        <dbReference type="EMBL" id="PYG86990.1"/>
    </source>
</evidence>
<feature type="transmembrane region" description="Helical" evidence="7">
    <location>
        <begin position="165"/>
        <end position="185"/>
    </location>
</feature>
<evidence type="ECO:0000256" key="3">
    <source>
        <dbReference type="ARBA" id="ARBA00022692"/>
    </source>
</evidence>
<keyword evidence="3 7" id="KW-0812">Transmembrane</keyword>
<dbReference type="Proteomes" id="UP000248132">
    <property type="component" value="Unassembled WGS sequence"/>
</dbReference>
<evidence type="ECO:0000256" key="5">
    <source>
        <dbReference type="ARBA" id="ARBA00023136"/>
    </source>
</evidence>
<protein>
    <submittedName>
        <fullName evidence="9">Uncharacterized membrane protein YjjP (DUF1212 family)</fullName>
    </submittedName>
</protein>
<dbReference type="GO" id="GO:0022857">
    <property type="term" value="F:transmembrane transporter activity"/>
    <property type="evidence" value="ECO:0007669"/>
    <property type="project" value="InterPro"/>
</dbReference>
<comment type="subcellular location">
    <subcellularLocation>
        <location evidence="1">Cell membrane</location>
        <topology evidence="1">Multi-pass membrane protein</topology>
    </subcellularLocation>
</comment>
<evidence type="ECO:0000313" key="10">
    <source>
        <dbReference type="Proteomes" id="UP000248132"/>
    </source>
</evidence>
<evidence type="ECO:0000256" key="1">
    <source>
        <dbReference type="ARBA" id="ARBA00004651"/>
    </source>
</evidence>